<comment type="caution">
    <text evidence="2">The sequence shown here is derived from an EMBL/GenBank/DDBJ whole genome shotgun (WGS) entry which is preliminary data.</text>
</comment>
<dbReference type="PROSITE" id="PS50213">
    <property type="entry name" value="FAS1"/>
    <property type="match status" value="1"/>
</dbReference>
<evidence type="ECO:0000259" key="1">
    <source>
        <dbReference type="PROSITE" id="PS50213"/>
    </source>
</evidence>
<accession>A0A023D2H1</accession>
<reference evidence="3" key="1">
    <citation type="journal article" date="2014" name="FEMS Microbiol. Lett.">
        <title>Draft Genomic DNA Sequence of the Facultatively Methylotrophic Bacterium Acidomonas methanolica type strain MB58.</title>
        <authorList>
            <person name="Higashiura N."/>
            <person name="Hadano H."/>
            <person name="Hirakawa H."/>
            <person name="Matsutani M."/>
            <person name="Takabe S."/>
            <person name="Matsushita K."/>
            <person name="Azuma Y."/>
        </authorList>
    </citation>
    <scope>NUCLEOTIDE SEQUENCE [LARGE SCALE GENOMIC DNA]</scope>
    <source>
        <strain evidence="3">MB58</strain>
    </source>
</reference>
<feature type="domain" description="FAS1" evidence="1">
    <location>
        <begin position="71"/>
        <end position="218"/>
    </location>
</feature>
<dbReference type="EMBL" id="BAND01000016">
    <property type="protein sequence ID" value="GAJ28259.1"/>
    <property type="molecule type" value="Genomic_DNA"/>
</dbReference>
<dbReference type="Proteomes" id="UP000019760">
    <property type="component" value="Unassembled WGS sequence"/>
</dbReference>
<evidence type="ECO:0000313" key="2">
    <source>
        <dbReference type="EMBL" id="GAJ28259.1"/>
    </source>
</evidence>
<evidence type="ECO:0000313" key="3">
    <source>
        <dbReference type="Proteomes" id="UP000019760"/>
    </source>
</evidence>
<dbReference type="InterPro" id="IPR036378">
    <property type="entry name" value="FAS1_dom_sf"/>
</dbReference>
<sequence length="224" mass="23543">MAGALAVALALAGCESSARQDPLFVRGASAAVIMPSMAGRADQAELNAAANAGIVSSPVAYEEPPTPSYSDRPLSENIAASLELADYAHALEQAGLMRLLRRAGPYTVFAIPNQPLEKLSHQASDGLRGTVGQAQLRRILAYTIVPGRWDNAALTRKMARSHSSSLSLKTVDGVPLTVRWDAPGKQFVLVGPSGRTNRLWLAGAPQSNGVLYFTQGVLTPDGPA</sequence>
<dbReference type="InterPro" id="IPR000782">
    <property type="entry name" value="FAS1_domain"/>
</dbReference>
<dbReference type="AlphaFoldDB" id="A0A023D2H1"/>
<gene>
    <name evidence="2" type="ORF">Amme_016_042</name>
</gene>
<proteinExistence type="predicted"/>
<dbReference type="Pfam" id="PF02469">
    <property type="entry name" value="Fasciclin"/>
    <property type="match status" value="1"/>
</dbReference>
<dbReference type="Gene3D" id="2.30.180.10">
    <property type="entry name" value="FAS1 domain"/>
    <property type="match status" value="1"/>
</dbReference>
<organism evidence="2 3">
    <name type="scientific">Acidomonas methanolica NBRC 104435</name>
    <dbReference type="NCBI Taxonomy" id="1231351"/>
    <lineage>
        <taxon>Bacteria</taxon>
        <taxon>Pseudomonadati</taxon>
        <taxon>Pseudomonadota</taxon>
        <taxon>Alphaproteobacteria</taxon>
        <taxon>Acetobacterales</taxon>
        <taxon>Acetobacteraceae</taxon>
        <taxon>Acidomonas</taxon>
    </lineage>
</organism>
<dbReference type="SUPFAM" id="SSF82153">
    <property type="entry name" value="FAS1 domain"/>
    <property type="match status" value="1"/>
</dbReference>
<reference evidence="2 3" key="2">
    <citation type="journal article" date="2014" name="FEMS Microbiol. Lett.">
        <title>Draft genomic DNA sequence of the facultatively methylotrophic bacterium Acidomonas methanolica type strain MB58.</title>
        <authorList>
            <person name="Higashiura N."/>
            <person name="Hadano H."/>
            <person name="Hirakawa H."/>
            <person name="Matsutani M."/>
            <person name="Takabe S."/>
            <person name="Matsushita K."/>
            <person name="Azuma Y."/>
        </authorList>
    </citation>
    <scope>NUCLEOTIDE SEQUENCE [LARGE SCALE GENOMIC DNA]</scope>
    <source>
        <strain evidence="2 3">MB58</strain>
    </source>
</reference>
<keyword evidence="3" id="KW-1185">Reference proteome</keyword>
<name>A0A023D2H1_ACIMT</name>
<protein>
    <submittedName>
        <fullName evidence="2">Beta-Ig-H3/fasciclin</fullName>
    </submittedName>
</protein>